<dbReference type="PANTHER" id="PTHR11054">
    <property type="entry name" value="6-PHOSPHOGLUCONOLACTONASE"/>
    <property type="match status" value="1"/>
</dbReference>
<accession>A0A286URU2</accession>
<dbReference type="FunFam" id="3.40.50.1360:FF:000005">
    <property type="entry name" value="6-phosphogluconolactonase"/>
    <property type="match status" value="1"/>
</dbReference>
<dbReference type="SUPFAM" id="SSF100950">
    <property type="entry name" value="NagB/RpiA/CoA transferase-like"/>
    <property type="match status" value="1"/>
</dbReference>
<proteinExistence type="inferred from homology"/>
<dbReference type="GO" id="GO:0017057">
    <property type="term" value="F:6-phosphogluconolactonase activity"/>
    <property type="evidence" value="ECO:0007669"/>
    <property type="project" value="UniProtKB-UniRule"/>
</dbReference>
<dbReference type="InterPro" id="IPR006148">
    <property type="entry name" value="Glc/Gal-6P_isomerase"/>
</dbReference>
<dbReference type="NCBIfam" id="TIGR01198">
    <property type="entry name" value="pgl"/>
    <property type="match status" value="1"/>
</dbReference>
<evidence type="ECO:0000256" key="6">
    <source>
        <dbReference type="RuleBase" id="RU365095"/>
    </source>
</evidence>
<reference evidence="8 9" key="1">
    <citation type="journal article" date="2017" name="Mol. Ecol.">
        <title>Comparative and population genomic landscape of Phellinus noxius: A hypervariable fungus causing root rot in trees.</title>
        <authorList>
            <person name="Chung C.L."/>
            <person name="Lee T.J."/>
            <person name="Akiba M."/>
            <person name="Lee H.H."/>
            <person name="Kuo T.H."/>
            <person name="Liu D."/>
            <person name="Ke H.M."/>
            <person name="Yokoi T."/>
            <person name="Roa M.B."/>
            <person name="Lu M.J."/>
            <person name="Chang Y.Y."/>
            <person name="Ann P.J."/>
            <person name="Tsai J.N."/>
            <person name="Chen C.Y."/>
            <person name="Tzean S.S."/>
            <person name="Ota Y."/>
            <person name="Hattori T."/>
            <person name="Sahashi N."/>
            <person name="Liou R.F."/>
            <person name="Kikuchi T."/>
            <person name="Tsai I.J."/>
        </authorList>
    </citation>
    <scope>NUCLEOTIDE SEQUENCE [LARGE SCALE GENOMIC DNA]</scope>
    <source>
        <strain evidence="8 9">FFPRI411160</strain>
    </source>
</reference>
<keyword evidence="9" id="KW-1185">Reference proteome</keyword>
<dbReference type="InterPro" id="IPR039104">
    <property type="entry name" value="6PGL"/>
</dbReference>
<comment type="function">
    <text evidence="6">Hydrolysis of 6-phosphogluconolactone to 6-phosphogluconate.</text>
</comment>
<dbReference type="OrthoDB" id="432544at2759"/>
<dbReference type="InParanoid" id="A0A286URU2"/>
<dbReference type="InterPro" id="IPR005900">
    <property type="entry name" value="6-phosphogluconolactonase_DevB"/>
</dbReference>
<comment type="caution">
    <text evidence="8">The sequence shown here is derived from an EMBL/GenBank/DDBJ whole genome shotgun (WGS) entry which is preliminary data.</text>
</comment>
<dbReference type="InterPro" id="IPR037171">
    <property type="entry name" value="NagB/RpiA_transferase-like"/>
</dbReference>
<comment type="similarity">
    <text evidence="3 6">Belongs to the glucosamine/galactosamine-6-phosphate isomerase family. 6-phosphogluconolactonase subfamily.</text>
</comment>
<dbReference type="EC" id="3.1.1.31" evidence="4 6"/>
<dbReference type="UniPathway" id="UPA00115">
    <property type="reaction ID" value="UER00409"/>
</dbReference>
<evidence type="ECO:0000313" key="8">
    <source>
        <dbReference type="EMBL" id="PAV22318.1"/>
    </source>
</evidence>
<dbReference type="GO" id="GO:0005975">
    <property type="term" value="P:carbohydrate metabolic process"/>
    <property type="evidence" value="ECO:0007669"/>
    <property type="project" value="UniProtKB-UniRule"/>
</dbReference>
<comment type="pathway">
    <text evidence="2 6">Carbohydrate degradation; pentose phosphate pathway; D-ribulose 5-phosphate from D-glucose 6-phosphate (oxidative stage): step 2/3.</text>
</comment>
<name>A0A286URU2_9AGAM</name>
<evidence type="ECO:0000313" key="9">
    <source>
        <dbReference type="Proteomes" id="UP000217199"/>
    </source>
</evidence>
<dbReference type="Gene3D" id="3.40.50.1360">
    <property type="match status" value="1"/>
</dbReference>
<dbReference type="EMBL" id="NBII01000002">
    <property type="protein sequence ID" value="PAV22318.1"/>
    <property type="molecule type" value="Genomic_DNA"/>
</dbReference>
<protein>
    <recommendedName>
        <fullName evidence="4 6">6-phosphogluconolactonase</fullName>
        <shortName evidence="6">6PGL</shortName>
        <ecNumber evidence="4 6">3.1.1.31</ecNumber>
    </recommendedName>
</protein>
<dbReference type="FunCoup" id="A0A286URU2">
    <property type="interactions" value="409"/>
</dbReference>
<dbReference type="AlphaFoldDB" id="A0A286URU2"/>
<feature type="domain" description="Glucosamine/galactosamine-6-phosphate isomerase" evidence="7">
    <location>
        <begin position="16"/>
        <end position="239"/>
    </location>
</feature>
<keyword evidence="5 6" id="KW-0378">Hydrolase</keyword>
<evidence type="ECO:0000256" key="1">
    <source>
        <dbReference type="ARBA" id="ARBA00000832"/>
    </source>
</evidence>
<dbReference type="GO" id="GO:0006098">
    <property type="term" value="P:pentose-phosphate shunt"/>
    <property type="evidence" value="ECO:0007669"/>
    <property type="project" value="UniProtKB-UniPathway"/>
</dbReference>
<dbReference type="PANTHER" id="PTHR11054:SF0">
    <property type="entry name" value="6-PHOSPHOGLUCONOLACTONASE"/>
    <property type="match status" value="1"/>
</dbReference>
<dbReference type="Proteomes" id="UP000217199">
    <property type="component" value="Unassembled WGS sequence"/>
</dbReference>
<gene>
    <name evidence="8" type="ORF">PNOK_0227500</name>
</gene>
<evidence type="ECO:0000256" key="5">
    <source>
        <dbReference type="ARBA" id="ARBA00022801"/>
    </source>
</evidence>
<dbReference type="Pfam" id="PF01182">
    <property type="entry name" value="Glucosamine_iso"/>
    <property type="match status" value="1"/>
</dbReference>
<dbReference type="CDD" id="cd01400">
    <property type="entry name" value="6PGL"/>
    <property type="match status" value="1"/>
</dbReference>
<evidence type="ECO:0000256" key="2">
    <source>
        <dbReference type="ARBA" id="ARBA00004961"/>
    </source>
</evidence>
<dbReference type="STRING" id="2282107.A0A286URU2"/>
<comment type="catalytic activity">
    <reaction evidence="1 6">
        <text>6-phospho-D-glucono-1,5-lactone + H2O = 6-phospho-D-gluconate + H(+)</text>
        <dbReference type="Rhea" id="RHEA:12556"/>
        <dbReference type="ChEBI" id="CHEBI:15377"/>
        <dbReference type="ChEBI" id="CHEBI:15378"/>
        <dbReference type="ChEBI" id="CHEBI:57955"/>
        <dbReference type="ChEBI" id="CHEBI:58759"/>
        <dbReference type="EC" id="3.1.1.31"/>
    </reaction>
</comment>
<evidence type="ECO:0000256" key="4">
    <source>
        <dbReference type="ARBA" id="ARBA00013198"/>
    </source>
</evidence>
<evidence type="ECO:0000259" key="7">
    <source>
        <dbReference type="Pfam" id="PF01182"/>
    </source>
</evidence>
<organism evidence="8 9">
    <name type="scientific">Pyrrhoderma noxium</name>
    <dbReference type="NCBI Taxonomy" id="2282107"/>
    <lineage>
        <taxon>Eukaryota</taxon>
        <taxon>Fungi</taxon>
        <taxon>Dikarya</taxon>
        <taxon>Basidiomycota</taxon>
        <taxon>Agaricomycotina</taxon>
        <taxon>Agaricomycetes</taxon>
        <taxon>Hymenochaetales</taxon>
        <taxon>Hymenochaetaceae</taxon>
        <taxon>Pyrrhoderma</taxon>
    </lineage>
</organism>
<evidence type="ECO:0000256" key="3">
    <source>
        <dbReference type="ARBA" id="ARBA00010662"/>
    </source>
</evidence>
<sequence length="258" mass="28812">MPFGPPSDPILYSFPSTDVLVDSLAHFIIKTQKEAIEKKGRFTIALSGGSLPKQLSGLIGKHGVKWEFWHVFYADERAVPLDDPDSNHRLCTEELYSKVPIPKENIHPIDTSKLDDLDELSDSYEQELIREFAMKDSARYPVFDLILLGMGPDGHTASLFPGHELLSEEDRWVAWIEDSPKPPPKRITLTYLVINHAARVAFVAAGAGKVDVLSTVLDRPEEGLPSSRVRPAAPGQLYWFVDDAASAKVAYKRSEFKL</sequence>